<protein>
    <submittedName>
        <fullName evidence="1">Uncharacterized protein</fullName>
    </submittedName>
</protein>
<sequence length="142" mass="17280">MHIWCKMEFNFCIYLRMWVIERTFERVVRQNVYKSVDKSLISLRRIILEPVQHTCGYSLRCAFACIKLCFRIVFQSVRIDECITLFYLPFCVWHHSVDNLIRIWLLCGQLPAHHAKYENAYYDYLFSHNTNCLNSRLQYLQR</sequence>
<name>A0A645C4X0_9ZZZZ</name>
<accession>A0A645C4X0</accession>
<comment type="caution">
    <text evidence="1">The sequence shown here is derived from an EMBL/GenBank/DDBJ whole genome shotgun (WGS) entry which is preliminary data.</text>
</comment>
<evidence type="ECO:0000313" key="1">
    <source>
        <dbReference type="EMBL" id="MPM72605.1"/>
    </source>
</evidence>
<organism evidence="1">
    <name type="scientific">bioreactor metagenome</name>
    <dbReference type="NCBI Taxonomy" id="1076179"/>
    <lineage>
        <taxon>unclassified sequences</taxon>
        <taxon>metagenomes</taxon>
        <taxon>ecological metagenomes</taxon>
    </lineage>
</organism>
<dbReference type="EMBL" id="VSSQ01024845">
    <property type="protein sequence ID" value="MPM72605.1"/>
    <property type="molecule type" value="Genomic_DNA"/>
</dbReference>
<reference evidence="1" key="1">
    <citation type="submission" date="2019-08" db="EMBL/GenBank/DDBJ databases">
        <authorList>
            <person name="Kucharzyk K."/>
            <person name="Murdoch R.W."/>
            <person name="Higgins S."/>
            <person name="Loffler F."/>
        </authorList>
    </citation>
    <scope>NUCLEOTIDE SEQUENCE</scope>
</reference>
<gene>
    <name evidence="1" type="ORF">SDC9_119581</name>
</gene>
<dbReference type="AlphaFoldDB" id="A0A645C4X0"/>
<proteinExistence type="predicted"/>